<dbReference type="Pfam" id="PF13629">
    <property type="entry name" value="T2SS-T3SS_pil_N"/>
    <property type="match status" value="1"/>
</dbReference>
<evidence type="ECO:0000259" key="3">
    <source>
        <dbReference type="Pfam" id="PF13629"/>
    </source>
</evidence>
<dbReference type="eggNOG" id="COG4964">
    <property type="taxonomic scope" value="Bacteria"/>
</dbReference>
<evidence type="ECO:0000256" key="2">
    <source>
        <dbReference type="SAM" id="SignalP"/>
    </source>
</evidence>
<dbReference type="AlphaFoldDB" id="F4QJ49"/>
<keyword evidence="5" id="KW-1185">Reference proteome</keyword>
<dbReference type="STRING" id="715226.ABI_03120"/>
<dbReference type="Proteomes" id="UP000006512">
    <property type="component" value="Unassembled WGS sequence"/>
</dbReference>
<feature type="domain" description="Pilus formation protein N-terminal" evidence="3">
    <location>
        <begin position="26"/>
        <end position="95"/>
    </location>
</feature>
<name>F4QJ49_9CAUL</name>
<evidence type="ECO:0000313" key="5">
    <source>
        <dbReference type="Proteomes" id="UP000006512"/>
    </source>
</evidence>
<dbReference type="RefSeq" id="WP_006271047.1">
    <property type="nucleotide sequence ID" value="NZ_GL883077.1"/>
</dbReference>
<organism evidence="4 5">
    <name type="scientific">Asticcacaulis biprosthecium C19</name>
    <dbReference type="NCBI Taxonomy" id="715226"/>
    <lineage>
        <taxon>Bacteria</taxon>
        <taxon>Pseudomonadati</taxon>
        <taxon>Pseudomonadota</taxon>
        <taxon>Alphaproteobacteria</taxon>
        <taxon>Caulobacterales</taxon>
        <taxon>Caulobacteraceae</taxon>
        <taxon>Asticcacaulis</taxon>
    </lineage>
</organism>
<feature type="compositionally biased region" description="Low complexity" evidence="1">
    <location>
        <begin position="139"/>
        <end position="158"/>
    </location>
</feature>
<evidence type="ECO:0000256" key="1">
    <source>
        <dbReference type="SAM" id="MobiDB-lite"/>
    </source>
</evidence>
<protein>
    <submittedName>
        <fullName evidence="4">Outer membrane channel protein</fullName>
    </submittedName>
</protein>
<reference evidence="5" key="1">
    <citation type="submission" date="2011-03" db="EMBL/GenBank/DDBJ databases">
        <title>Draft genome sequence of Brevundimonas diminuta.</title>
        <authorList>
            <person name="Brown P.J.B."/>
            <person name="Buechlein A."/>
            <person name="Hemmerich C."/>
            <person name="Brun Y.V."/>
        </authorList>
    </citation>
    <scope>NUCLEOTIDE SEQUENCE [LARGE SCALE GENOMIC DNA]</scope>
    <source>
        <strain evidence="5">C19</strain>
    </source>
</reference>
<proteinExistence type="predicted"/>
<dbReference type="EMBL" id="GL883077">
    <property type="protein sequence ID" value="EGF91880.1"/>
    <property type="molecule type" value="Genomic_DNA"/>
</dbReference>
<feature type="signal peptide" evidence="2">
    <location>
        <begin position="1"/>
        <end position="24"/>
    </location>
</feature>
<feature type="region of interest" description="Disordered" evidence="1">
    <location>
        <begin position="127"/>
        <end position="158"/>
    </location>
</feature>
<accession>F4QJ49</accession>
<gene>
    <name evidence="4" type="ORF">ABI_03120</name>
</gene>
<feature type="chain" id="PRO_5003320273" evidence="2">
    <location>
        <begin position="25"/>
        <end position="158"/>
    </location>
</feature>
<evidence type="ECO:0000313" key="4">
    <source>
        <dbReference type="EMBL" id="EGF91880.1"/>
    </source>
</evidence>
<dbReference type="InterPro" id="IPR032789">
    <property type="entry name" value="T2SS-T3SS_pil_N"/>
</dbReference>
<sequence length="158" mass="15784">MTFSIRAALSVTAFGLMAAVPALAGQPVTVEKNHTLRVTLVAPAGTVVVGNPDIADVTVVDSRTLYIVGKGFGSSAVNVAGRDGRSLFDGEVTVTAPKRGAITVYKGLKPSLMVCTNVCISEEPTPTTAGASGPSPMVMAPASNSAGAAPAPTAMAAQ</sequence>
<dbReference type="HOGENOM" id="CLU_132581_1_0_5"/>
<keyword evidence="2" id="KW-0732">Signal</keyword>